<feature type="binding site" evidence="5">
    <location>
        <position position="440"/>
    </location>
    <ligand>
        <name>Zn(2+)</name>
        <dbReference type="ChEBI" id="CHEBI:29105"/>
        <label>1</label>
    </ligand>
</feature>
<dbReference type="PROSITE" id="PS51845">
    <property type="entry name" value="PDEASE_I_2"/>
    <property type="match status" value="1"/>
</dbReference>
<dbReference type="EMBL" id="JATAAI010000033">
    <property type="protein sequence ID" value="KAK1735674.1"/>
    <property type="molecule type" value="Genomic_DNA"/>
</dbReference>
<dbReference type="AlphaFoldDB" id="A0AAD9D7F8"/>
<dbReference type="SMART" id="SM00471">
    <property type="entry name" value="HDc"/>
    <property type="match status" value="1"/>
</dbReference>
<feature type="active site" description="Proton donor" evidence="3">
    <location>
        <position position="397"/>
    </location>
</feature>
<accession>A0AAD9D7F8</accession>
<dbReference type="Proteomes" id="UP001224775">
    <property type="component" value="Unassembled WGS sequence"/>
</dbReference>
<evidence type="ECO:0000313" key="9">
    <source>
        <dbReference type="EMBL" id="KAK1735674.1"/>
    </source>
</evidence>
<keyword evidence="1 5" id="KW-0479">Metal-binding</keyword>
<dbReference type="InterPro" id="IPR002073">
    <property type="entry name" value="PDEase_catalytic_dom"/>
</dbReference>
<dbReference type="InterPro" id="IPR023174">
    <property type="entry name" value="PDEase_CS"/>
</dbReference>
<dbReference type="SUPFAM" id="SSF109604">
    <property type="entry name" value="HD-domain/PDEase-like"/>
    <property type="match status" value="1"/>
</dbReference>
<feature type="binding site" evidence="4">
    <location>
        <position position="690"/>
    </location>
    <ligand>
        <name>AMP</name>
        <dbReference type="ChEBI" id="CHEBI:456215"/>
    </ligand>
</feature>
<evidence type="ECO:0000256" key="5">
    <source>
        <dbReference type="PIRSR" id="PIRSR623088-3"/>
    </source>
</evidence>
<keyword evidence="10" id="KW-1185">Reference proteome</keyword>
<evidence type="ECO:0000256" key="3">
    <source>
        <dbReference type="PIRSR" id="PIRSR623088-1"/>
    </source>
</evidence>
<feature type="domain" description="PDEase" evidence="8">
    <location>
        <begin position="324"/>
        <end position="734"/>
    </location>
</feature>
<dbReference type="PANTHER" id="PTHR11347">
    <property type="entry name" value="CYCLIC NUCLEOTIDE PHOSPHODIESTERASE"/>
    <property type="match status" value="1"/>
</dbReference>
<dbReference type="CDD" id="cd00077">
    <property type="entry name" value="HDc"/>
    <property type="match status" value="1"/>
</dbReference>
<feature type="binding site" evidence="4">
    <location>
        <position position="639"/>
    </location>
    <ligand>
        <name>AMP</name>
        <dbReference type="ChEBI" id="CHEBI:456215"/>
    </ligand>
</feature>
<dbReference type="InterPro" id="IPR003607">
    <property type="entry name" value="HD/PDEase_dom"/>
</dbReference>
<feature type="binding site" evidence="4">
    <location>
        <begin position="397"/>
        <end position="401"/>
    </location>
    <ligand>
        <name>AMP</name>
        <dbReference type="ChEBI" id="CHEBI:456215"/>
    </ligand>
</feature>
<dbReference type="InterPro" id="IPR036971">
    <property type="entry name" value="PDEase_catalytic_dom_sf"/>
</dbReference>
<dbReference type="PRINTS" id="PR00387">
    <property type="entry name" value="PDIESTERASE1"/>
</dbReference>
<evidence type="ECO:0000256" key="4">
    <source>
        <dbReference type="PIRSR" id="PIRSR623088-2"/>
    </source>
</evidence>
<feature type="binding site" evidence="5">
    <location>
        <position position="639"/>
    </location>
    <ligand>
        <name>Zn(2+)</name>
        <dbReference type="ChEBI" id="CHEBI:29105"/>
        <label>1</label>
    </ligand>
</feature>
<feature type="binding site" evidence="4">
    <location>
        <position position="441"/>
    </location>
    <ligand>
        <name>AMP</name>
        <dbReference type="ChEBI" id="CHEBI:456215"/>
    </ligand>
</feature>
<feature type="binding site" evidence="5">
    <location>
        <position position="441"/>
    </location>
    <ligand>
        <name>Zn(2+)</name>
        <dbReference type="ChEBI" id="CHEBI:29105"/>
        <label>2</label>
    </ligand>
</feature>
<dbReference type="GO" id="GO:0007165">
    <property type="term" value="P:signal transduction"/>
    <property type="evidence" value="ECO:0007669"/>
    <property type="project" value="InterPro"/>
</dbReference>
<comment type="cofactor">
    <cofactor evidence="6">
        <name>a divalent metal cation</name>
        <dbReference type="ChEBI" id="CHEBI:60240"/>
    </cofactor>
    <text evidence="6">Binds 2 divalent metal cations per subunit. Site 1 may preferentially bind zinc ions, while site 2 has a preference for magnesium and/or manganese ions.</text>
</comment>
<dbReference type="EC" id="3.1.4.-" evidence="6"/>
<evidence type="ECO:0000256" key="6">
    <source>
        <dbReference type="RuleBase" id="RU363067"/>
    </source>
</evidence>
<protein>
    <recommendedName>
        <fullName evidence="6">Phosphodiesterase</fullName>
        <ecNumber evidence="6">3.1.4.-</ecNumber>
    </recommendedName>
</protein>
<proteinExistence type="inferred from homology"/>
<sequence>MKGEKRRSIVARMFKPRRQSLAIHRRATTDSNAIDDEFTKSLQSNSNNDHDMSILRSSATSNDHNFNWDLRSCIDTIESLLQDGSTELSEDQKAAIENLRSASSSASQSKKVGKGKFGNSLGNNIIKRLSGGKPIMPRQKSLFMTEEMRETWIEVEADLDDRCRKQCVHDVLEAYGGGKFDPAWGSRGQVPTSLKRSTSGKTERRSAAAHPEIATMLMGFKGDSMKVLAKSMVAGSGFSNYCPPEWNRLTPDAKKELTNLLSLENLSKWEFDVFKVAELTRMTLTPEETCTDCDGTDCDDSPSRKMLGGEQFCPLLFVGWAILCAPMAQSAMKGSLEGYYNTRDDSDPPRWASVDSHDNGDTLFHYSFDEHLKIYPEAICNFLREIERRYSTDTPYHNNVHAADVTQTLHSLFAFIGKDLLYSISKPLEIFSLILAATFHDVGHPGTNNLFHKNAMTPFAVEYNDVSILENMHAAVGHSLLMGEERKDEWDVFKNWKQSQIVEARGIMIRAVLGTDMSNHFLKMDDLLEKIENVRFTANIVLQSELGEDSVSEEEDPFPSSRRSRDEKDQQQMLEMLGSLSDTRKLNKDGGNKEQTQILGILAQVRDKSIQISKTYTELKTECRELSSSILVFLLHSADISNPAKPQNLAVRWANKALTEFFAQGDKEKELAIPVSPLCDSETTKTADSQIGFLQFVVRPLYVLLGDIVPRVKEEVLPIVDKNLEYWQENKSRSSILRKQEQQEQRH</sequence>
<name>A0AAD9D7F8_9STRA</name>
<feature type="region of interest" description="Disordered" evidence="7">
    <location>
        <begin position="186"/>
        <end position="208"/>
    </location>
</feature>
<dbReference type="GO" id="GO:0004114">
    <property type="term" value="F:3',5'-cyclic-nucleotide phosphodiesterase activity"/>
    <property type="evidence" value="ECO:0007669"/>
    <property type="project" value="InterPro"/>
</dbReference>
<feature type="binding site" evidence="5">
    <location>
        <position position="401"/>
    </location>
    <ligand>
        <name>Zn(2+)</name>
        <dbReference type="ChEBI" id="CHEBI:29105"/>
        <label>1</label>
    </ligand>
</feature>
<feature type="compositionally biased region" description="Acidic residues" evidence="7">
    <location>
        <begin position="547"/>
        <end position="557"/>
    </location>
</feature>
<keyword evidence="2 6" id="KW-0378">Hydrolase</keyword>
<dbReference type="Pfam" id="PF00233">
    <property type="entry name" value="PDEase_I"/>
    <property type="match status" value="1"/>
</dbReference>
<feature type="region of interest" description="Disordered" evidence="7">
    <location>
        <begin position="547"/>
        <end position="570"/>
    </location>
</feature>
<comment type="similarity">
    <text evidence="6">Belongs to the cyclic nucleotide phosphodiesterase family.</text>
</comment>
<organism evidence="9 10">
    <name type="scientific">Skeletonema marinoi</name>
    <dbReference type="NCBI Taxonomy" id="267567"/>
    <lineage>
        <taxon>Eukaryota</taxon>
        <taxon>Sar</taxon>
        <taxon>Stramenopiles</taxon>
        <taxon>Ochrophyta</taxon>
        <taxon>Bacillariophyta</taxon>
        <taxon>Coscinodiscophyceae</taxon>
        <taxon>Thalassiosirophycidae</taxon>
        <taxon>Thalassiosirales</taxon>
        <taxon>Skeletonemataceae</taxon>
        <taxon>Skeletonema</taxon>
        <taxon>Skeletonema marinoi-dohrnii complex</taxon>
    </lineage>
</organism>
<dbReference type="PROSITE" id="PS00126">
    <property type="entry name" value="PDEASE_I_1"/>
    <property type="match status" value="1"/>
</dbReference>
<evidence type="ECO:0000256" key="1">
    <source>
        <dbReference type="ARBA" id="ARBA00022723"/>
    </source>
</evidence>
<feature type="compositionally biased region" description="Polar residues" evidence="7">
    <location>
        <begin position="189"/>
        <end position="200"/>
    </location>
</feature>
<evidence type="ECO:0000313" key="10">
    <source>
        <dbReference type="Proteomes" id="UP001224775"/>
    </source>
</evidence>
<comment type="caution">
    <text evidence="9">The sequence shown here is derived from an EMBL/GenBank/DDBJ whole genome shotgun (WGS) entry which is preliminary data.</text>
</comment>
<dbReference type="GO" id="GO:0046872">
    <property type="term" value="F:metal ion binding"/>
    <property type="evidence" value="ECO:0007669"/>
    <property type="project" value="UniProtKB-KW"/>
</dbReference>
<feature type="binding site" evidence="5">
    <location>
        <position position="441"/>
    </location>
    <ligand>
        <name>Zn(2+)</name>
        <dbReference type="ChEBI" id="CHEBI:29105"/>
        <label>1</label>
    </ligand>
</feature>
<dbReference type="InterPro" id="IPR023088">
    <property type="entry name" value="PDEase"/>
</dbReference>
<evidence type="ECO:0000256" key="2">
    <source>
        <dbReference type="ARBA" id="ARBA00022801"/>
    </source>
</evidence>
<gene>
    <name evidence="9" type="ORF">QTG54_013837</name>
</gene>
<reference evidence="9" key="1">
    <citation type="submission" date="2023-06" db="EMBL/GenBank/DDBJ databases">
        <title>Survivors Of The Sea: Transcriptome response of Skeletonema marinoi to long-term dormancy.</title>
        <authorList>
            <person name="Pinder M.I.M."/>
            <person name="Kourtchenko O."/>
            <person name="Robertson E.K."/>
            <person name="Larsson T."/>
            <person name="Maumus F."/>
            <person name="Osuna-Cruz C.M."/>
            <person name="Vancaester E."/>
            <person name="Stenow R."/>
            <person name="Vandepoele K."/>
            <person name="Ploug H."/>
            <person name="Bruchert V."/>
            <person name="Godhe A."/>
            <person name="Topel M."/>
        </authorList>
    </citation>
    <scope>NUCLEOTIDE SEQUENCE</scope>
    <source>
        <strain evidence="9">R05AC</strain>
    </source>
</reference>
<evidence type="ECO:0000259" key="8">
    <source>
        <dbReference type="PROSITE" id="PS51845"/>
    </source>
</evidence>
<dbReference type="Gene3D" id="1.10.1300.10">
    <property type="entry name" value="3'5'-cyclic nucleotide phosphodiesterase, catalytic domain"/>
    <property type="match status" value="1"/>
</dbReference>
<evidence type="ECO:0000256" key="7">
    <source>
        <dbReference type="SAM" id="MobiDB-lite"/>
    </source>
</evidence>